<reference evidence="2" key="1">
    <citation type="journal article" date="2019" name="Int. J. Syst. Evol. Microbiol.">
        <title>The Global Catalogue of Microorganisms (GCM) 10K type strain sequencing project: providing services to taxonomists for standard genome sequencing and annotation.</title>
        <authorList>
            <consortium name="The Broad Institute Genomics Platform"/>
            <consortium name="The Broad Institute Genome Sequencing Center for Infectious Disease"/>
            <person name="Wu L."/>
            <person name="Ma J."/>
        </authorList>
    </citation>
    <scope>NUCLEOTIDE SEQUENCE [LARGE SCALE GENOMIC DNA]</scope>
    <source>
        <strain evidence="2">CCUG 55854</strain>
    </source>
</reference>
<name>A0ABW3M1C7_9GAMM</name>
<gene>
    <name evidence="1" type="ORF">ACFQ2N_12495</name>
</gene>
<accession>A0ABW3M1C7</accession>
<keyword evidence="2" id="KW-1185">Reference proteome</keyword>
<dbReference type="RefSeq" id="WP_162377109.1">
    <property type="nucleotide sequence ID" value="NZ_JBHTKN010000008.1"/>
</dbReference>
<sequence length="105" mass="12188">MAFSRDQRLAFWTLVAERIERSDPQALVRAQERLTRWQAGNSPAASGYWREWEAWIQRGVPAVVSMLREDSEHADALRSTAPFVDVISQEERRIFLESLRTERAA</sequence>
<protein>
    <submittedName>
        <fullName evidence="1">Uncharacterized protein</fullName>
    </submittedName>
</protein>
<comment type="caution">
    <text evidence="1">The sequence shown here is derived from an EMBL/GenBank/DDBJ whole genome shotgun (WGS) entry which is preliminary data.</text>
</comment>
<proteinExistence type="predicted"/>
<dbReference type="EMBL" id="JBHTKN010000008">
    <property type="protein sequence ID" value="MFD1043164.1"/>
    <property type="molecule type" value="Genomic_DNA"/>
</dbReference>
<evidence type="ECO:0000313" key="2">
    <source>
        <dbReference type="Proteomes" id="UP001597033"/>
    </source>
</evidence>
<evidence type="ECO:0000313" key="1">
    <source>
        <dbReference type="EMBL" id="MFD1043164.1"/>
    </source>
</evidence>
<organism evidence="1 2">
    <name type="scientific">Pseudoxanthomonas kaohsiungensis</name>
    <dbReference type="NCBI Taxonomy" id="283923"/>
    <lineage>
        <taxon>Bacteria</taxon>
        <taxon>Pseudomonadati</taxon>
        <taxon>Pseudomonadota</taxon>
        <taxon>Gammaproteobacteria</taxon>
        <taxon>Lysobacterales</taxon>
        <taxon>Lysobacteraceae</taxon>
        <taxon>Pseudoxanthomonas</taxon>
    </lineage>
</organism>
<dbReference type="Proteomes" id="UP001597033">
    <property type="component" value="Unassembled WGS sequence"/>
</dbReference>